<accession>A0ABT3KZC8</accession>
<sequence length="144" mass="14902">MTLVAGSQDPDSSGARITRLEQEDAPAELPQGMEMPLGLLSLEATLATGRSSQTFSLYVDPALGVNGYWARDSAGHWVNLSSAPYGGKVAHEGGRLRLDFEIADGGPFDADGLANGVITAPGAAARMPLSLMGQTPDAAGGLWF</sequence>
<dbReference type="NCBIfam" id="NF041766">
    <property type="entry name" value="choice_anch_U"/>
    <property type="match status" value="1"/>
</dbReference>
<organism evidence="1 2">
    <name type="scientific">Verminephrobacter aporrectodeae subsp. tuberculatae</name>
    <dbReference type="NCBI Taxonomy" id="1110392"/>
    <lineage>
        <taxon>Bacteria</taxon>
        <taxon>Pseudomonadati</taxon>
        <taxon>Pseudomonadota</taxon>
        <taxon>Betaproteobacteria</taxon>
        <taxon>Burkholderiales</taxon>
        <taxon>Comamonadaceae</taxon>
        <taxon>Verminephrobacter</taxon>
    </lineage>
</organism>
<gene>
    <name evidence="1" type="ORF">D5039_21905</name>
</gene>
<name>A0ABT3KZC8_9BURK</name>
<keyword evidence="2" id="KW-1185">Reference proteome</keyword>
<dbReference type="RefSeq" id="WP_265283487.1">
    <property type="nucleotide sequence ID" value="NZ_QZCW01000008.1"/>
</dbReference>
<comment type="caution">
    <text evidence="1">The sequence shown here is derived from an EMBL/GenBank/DDBJ whole genome shotgun (WGS) entry which is preliminary data.</text>
</comment>
<evidence type="ECO:0000313" key="1">
    <source>
        <dbReference type="EMBL" id="MCW5323698.1"/>
    </source>
</evidence>
<reference evidence="2" key="1">
    <citation type="submission" date="2023-07" db="EMBL/GenBank/DDBJ databases">
        <title>Verminephrobacter genomes.</title>
        <authorList>
            <person name="Lund M.B."/>
        </authorList>
    </citation>
    <scope>NUCLEOTIDE SEQUENCE [LARGE SCALE GENOMIC DNA]</scope>
    <source>
        <strain evidence="2">AtM5-05</strain>
    </source>
</reference>
<dbReference type="Proteomes" id="UP001208935">
    <property type="component" value="Unassembled WGS sequence"/>
</dbReference>
<proteinExistence type="predicted"/>
<dbReference type="InterPro" id="IPR053784">
    <property type="entry name" value="Choice_anch_U_dom"/>
</dbReference>
<protein>
    <submittedName>
        <fullName evidence="1">Uncharacterized protein</fullName>
    </submittedName>
</protein>
<dbReference type="EMBL" id="QZCW01000008">
    <property type="protein sequence ID" value="MCW5323698.1"/>
    <property type="molecule type" value="Genomic_DNA"/>
</dbReference>
<evidence type="ECO:0000313" key="2">
    <source>
        <dbReference type="Proteomes" id="UP001208935"/>
    </source>
</evidence>